<sequence>AQGDDAIAPPAKTTGPVPHSADRTPDAADGPRTTDAPWTVRAAAHRGVPGVSRTPDPSGTPEATRATAAPGSGREEAPPAPDTIGGLPRRVRQASLARQLREESAERTVQRAPVDTVDDAERDADEVRDRMASLQRGWQRGRRENAETTENTASTGTTESTGTPGNTAPVTTTDTTETTEGTANTGDPGGTAPGTTPGGDGR</sequence>
<protein>
    <submittedName>
        <fullName evidence="2">Histidine kinase</fullName>
    </submittedName>
</protein>
<evidence type="ECO:0000256" key="1">
    <source>
        <dbReference type="SAM" id="MobiDB-lite"/>
    </source>
</evidence>
<feature type="compositionally biased region" description="Low complexity" evidence="1">
    <location>
        <begin position="148"/>
        <end position="186"/>
    </location>
</feature>
<dbReference type="GO" id="GO:0016301">
    <property type="term" value="F:kinase activity"/>
    <property type="evidence" value="ECO:0007669"/>
    <property type="project" value="UniProtKB-KW"/>
</dbReference>
<evidence type="ECO:0000313" key="3">
    <source>
        <dbReference type="Proteomes" id="UP000469670"/>
    </source>
</evidence>
<reference evidence="2 3" key="1">
    <citation type="submission" date="2020-01" db="EMBL/GenBank/DDBJ databases">
        <title>Insect and environment-associated Actinomycetes.</title>
        <authorList>
            <person name="Currrie C."/>
            <person name="Chevrette M."/>
            <person name="Carlson C."/>
            <person name="Stubbendieck R."/>
            <person name="Wendt-Pienkowski E."/>
        </authorList>
    </citation>
    <scope>NUCLEOTIDE SEQUENCE [LARGE SCALE GENOMIC DNA]</scope>
    <source>
        <strain evidence="2 3">SID7590</strain>
    </source>
</reference>
<organism evidence="2 3">
    <name type="scientific">Streptomyces parvus</name>
    <dbReference type="NCBI Taxonomy" id="66428"/>
    <lineage>
        <taxon>Bacteria</taxon>
        <taxon>Bacillati</taxon>
        <taxon>Actinomycetota</taxon>
        <taxon>Actinomycetes</taxon>
        <taxon>Kitasatosporales</taxon>
        <taxon>Streptomycetaceae</taxon>
        <taxon>Streptomyces</taxon>
    </lineage>
</organism>
<evidence type="ECO:0000313" key="2">
    <source>
        <dbReference type="EMBL" id="NEC24888.1"/>
    </source>
</evidence>
<dbReference type="Proteomes" id="UP000469670">
    <property type="component" value="Unassembled WGS sequence"/>
</dbReference>
<proteinExistence type="predicted"/>
<gene>
    <name evidence="2" type="ORF">G3I50_42600</name>
</gene>
<feature type="compositionally biased region" description="Basic and acidic residues" evidence="1">
    <location>
        <begin position="99"/>
        <end position="109"/>
    </location>
</feature>
<feature type="compositionally biased region" description="Gly residues" evidence="1">
    <location>
        <begin position="187"/>
        <end position="202"/>
    </location>
</feature>
<feature type="non-terminal residue" evidence="2">
    <location>
        <position position="1"/>
    </location>
</feature>
<dbReference type="AlphaFoldDB" id="A0A7K3SBI7"/>
<keyword evidence="2" id="KW-0418">Kinase</keyword>
<dbReference type="EMBL" id="JAAGMP010001915">
    <property type="protein sequence ID" value="NEC24888.1"/>
    <property type="molecule type" value="Genomic_DNA"/>
</dbReference>
<feature type="region of interest" description="Disordered" evidence="1">
    <location>
        <begin position="1"/>
        <end position="202"/>
    </location>
</feature>
<comment type="caution">
    <text evidence="2">The sequence shown here is derived from an EMBL/GenBank/DDBJ whole genome shotgun (WGS) entry which is preliminary data.</text>
</comment>
<name>A0A7K3SBI7_9ACTN</name>
<keyword evidence="2" id="KW-0808">Transferase</keyword>
<accession>A0A7K3SBI7</accession>